<keyword evidence="1 3" id="KW-0808">Transferase</keyword>
<sequence length="398" mass="41215">MTRFLLVVPPLVGHVNPLVGVAAELAGRGHRVAWAGHPGLLARLVGDDAVTFGCDIPGTDLRRPPELTGPAAFQFLWRDVFVPLADLMAPGVHAAVDAFRPDLVVTDQHAVAGALVAERRGLPYVTSATTSAELADPLAGLPRVGAWLTGLLDALRARIGDPAVTGDPRFSPHGIVAFTGRELLGDAPPPHDRTRLVGPVIAARPADVAFPHERLDPDRRTVLVSLGTANVDVGGRFLAEAVAALRAARDRVLGIVLDPGHTLPDAVRGPDGDPLVLDRVPQLDLLPHLDAVVCHGGHNTVCESLWHGVPLVVAPIRDDQPLVAGQVVAAGAGVRLRFGRAGADRIGAAIDAVLDPAGGHRAAAEAIGRGFRAAGGAAAAADHLESVAARPLDAATHH</sequence>
<name>A0A4R4SL08_9ACTN</name>
<dbReference type="Proteomes" id="UP000295345">
    <property type="component" value="Unassembled WGS sequence"/>
</dbReference>
<dbReference type="AlphaFoldDB" id="A0A4R4SL08"/>
<dbReference type="GO" id="GO:0008194">
    <property type="term" value="F:UDP-glycosyltransferase activity"/>
    <property type="evidence" value="ECO:0007669"/>
    <property type="project" value="InterPro"/>
</dbReference>
<evidence type="ECO:0000313" key="3">
    <source>
        <dbReference type="EMBL" id="TDC64321.1"/>
    </source>
</evidence>
<organism evidence="3 4">
    <name type="scientific">Streptomyces hainanensis</name>
    <dbReference type="NCBI Taxonomy" id="402648"/>
    <lineage>
        <taxon>Bacteria</taxon>
        <taxon>Bacillati</taxon>
        <taxon>Actinomycetota</taxon>
        <taxon>Actinomycetes</taxon>
        <taxon>Kitasatosporales</taxon>
        <taxon>Streptomycetaceae</taxon>
        <taxon>Streptomyces</taxon>
    </lineage>
</organism>
<evidence type="ECO:0000313" key="4">
    <source>
        <dbReference type="Proteomes" id="UP000295345"/>
    </source>
</evidence>
<dbReference type="InterPro" id="IPR010610">
    <property type="entry name" value="EryCIII-like_C"/>
</dbReference>
<dbReference type="GO" id="GO:0016758">
    <property type="term" value="F:hexosyltransferase activity"/>
    <property type="evidence" value="ECO:0007669"/>
    <property type="project" value="UniProtKB-ARBA"/>
</dbReference>
<keyword evidence="4" id="KW-1185">Reference proteome</keyword>
<dbReference type="CDD" id="cd03784">
    <property type="entry name" value="GT1_Gtf-like"/>
    <property type="match status" value="1"/>
</dbReference>
<dbReference type="OrthoDB" id="764352at2"/>
<reference evidence="3 4" key="1">
    <citation type="submission" date="2019-03" db="EMBL/GenBank/DDBJ databases">
        <title>Draft genome sequences of novel Actinobacteria.</title>
        <authorList>
            <person name="Sahin N."/>
            <person name="Ay H."/>
            <person name="Saygin H."/>
        </authorList>
    </citation>
    <scope>NUCLEOTIDE SEQUENCE [LARGE SCALE GENOMIC DNA]</scope>
    <source>
        <strain evidence="3 4">DSM 41900</strain>
    </source>
</reference>
<accession>A0A4R4SL08</accession>
<proteinExistence type="predicted"/>
<comment type="caution">
    <text evidence="3">The sequence shown here is derived from an EMBL/GenBank/DDBJ whole genome shotgun (WGS) entry which is preliminary data.</text>
</comment>
<dbReference type="Gene3D" id="3.40.50.2000">
    <property type="entry name" value="Glycogen Phosphorylase B"/>
    <property type="match status" value="2"/>
</dbReference>
<gene>
    <name evidence="3" type="ORF">E1283_31625</name>
</gene>
<evidence type="ECO:0000259" key="2">
    <source>
        <dbReference type="Pfam" id="PF06722"/>
    </source>
</evidence>
<dbReference type="PANTHER" id="PTHR48050">
    <property type="entry name" value="STEROL 3-BETA-GLUCOSYLTRANSFERASE"/>
    <property type="match status" value="1"/>
</dbReference>
<protein>
    <submittedName>
        <fullName evidence="3">Glycosyltransferase</fullName>
    </submittedName>
</protein>
<dbReference type="RefSeq" id="WP_132821610.1">
    <property type="nucleotide sequence ID" value="NZ_SMKI01000523.1"/>
</dbReference>
<dbReference type="GO" id="GO:0017000">
    <property type="term" value="P:antibiotic biosynthetic process"/>
    <property type="evidence" value="ECO:0007669"/>
    <property type="project" value="UniProtKB-ARBA"/>
</dbReference>
<dbReference type="Pfam" id="PF06722">
    <property type="entry name" value="EryCIII-like_C"/>
    <property type="match status" value="1"/>
</dbReference>
<feature type="domain" description="Erythromycin biosynthesis protein CIII-like C-terminal" evidence="2">
    <location>
        <begin position="264"/>
        <end position="366"/>
    </location>
</feature>
<dbReference type="SUPFAM" id="SSF53756">
    <property type="entry name" value="UDP-Glycosyltransferase/glycogen phosphorylase"/>
    <property type="match status" value="1"/>
</dbReference>
<evidence type="ECO:0000256" key="1">
    <source>
        <dbReference type="ARBA" id="ARBA00022679"/>
    </source>
</evidence>
<dbReference type="PANTHER" id="PTHR48050:SF13">
    <property type="entry name" value="STEROL 3-BETA-GLUCOSYLTRANSFERASE UGT80A2"/>
    <property type="match status" value="1"/>
</dbReference>
<dbReference type="InterPro" id="IPR050426">
    <property type="entry name" value="Glycosyltransferase_28"/>
</dbReference>
<dbReference type="EMBL" id="SMKI01000523">
    <property type="protein sequence ID" value="TDC64321.1"/>
    <property type="molecule type" value="Genomic_DNA"/>
</dbReference>
<dbReference type="InterPro" id="IPR002213">
    <property type="entry name" value="UDP_glucos_trans"/>
</dbReference>